<protein>
    <recommendedName>
        <fullName evidence="6">Prepilin-type N-terminal cleavage/methylation domain-containing protein</fullName>
    </recommendedName>
</protein>
<keyword evidence="5" id="KW-1185">Reference proteome</keyword>
<reference evidence="4 5" key="1">
    <citation type="submission" date="2016-12" db="EMBL/GenBank/DDBJ databases">
        <title>The whole genome sequencing and assembly of Bacillus cohnii DSM 6307T strain.</title>
        <authorList>
            <person name="Lee Y.-J."/>
            <person name="Yi H."/>
            <person name="Bahn Y.-S."/>
            <person name="Kim J.F."/>
            <person name="Lee D.-W."/>
        </authorList>
    </citation>
    <scope>NUCLEOTIDE SEQUENCE [LARGE SCALE GENOMIC DNA]</scope>
    <source>
        <strain evidence="4 5">DSM 6307</strain>
    </source>
</reference>
<dbReference type="PROSITE" id="PS00409">
    <property type="entry name" value="PROKAR_NTER_METHYL"/>
    <property type="match status" value="1"/>
</dbReference>
<gene>
    <name evidence="4" type="ORF">BC6307_16380</name>
</gene>
<keyword evidence="3" id="KW-1133">Transmembrane helix</keyword>
<sequence length="126" mass="14213">MKVFSNSNSETGLTLLEVLLSIVILSVVVIGLLGFFAQTILLSSRVEDRMTALNIAEEVLLEYKLNKEYQEEVIINNKTYYSRVFELGNTSSLGLTPLKVEVYSKNDFSSSSYITGVYGYFEEDEE</sequence>
<dbReference type="InterPro" id="IPR012902">
    <property type="entry name" value="N_methyl_site"/>
</dbReference>
<dbReference type="Pfam" id="PF07963">
    <property type="entry name" value="N_methyl"/>
    <property type="match status" value="1"/>
</dbReference>
<dbReference type="Proteomes" id="UP000215224">
    <property type="component" value="Chromosome"/>
</dbReference>
<name>A0A223KTD5_9BACI</name>
<feature type="transmembrane region" description="Helical" evidence="3">
    <location>
        <begin position="20"/>
        <end position="42"/>
    </location>
</feature>
<dbReference type="STRING" id="1314751.GCA_001591425_01586"/>
<accession>A0A223KTD5</accession>
<dbReference type="KEGG" id="bcoh:BC6307_16380"/>
<organism evidence="4 5">
    <name type="scientific">Sutcliffiella cohnii</name>
    <dbReference type="NCBI Taxonomy" id="33932"/>
    <lineage>
        <taxon>Bacteria</taxon>
        <taxon>Bacillati</taxon>
        <taxon>Bacillota</taxon>
        <taxon>Bacilli</taxon>
        <taxon>Bacillales</taxon>
        <taxon>Bacillaceae</taxon>
        <taxon>Sutcliffiella</taxon>
    </lineage>
</organism>
<dbReference type="GO" id="GO:0030420">
    <property type="term" value="P:establishment of competence for transformation"/>
    <property type="evidence" value="ECO:0007669"/>
    <property type="project" value="UniProtKB-KW"/>
</dbReference>
<evidence type="ECO:0000256" key="1">
    <source>
        <dbReference type="ARBA" id="ARBA00004241"/>
    </source>
</evidence>
<proteinExistence type="predicted"/>
<evidence type="ECO:0000313" key="5">
    <source>
        <dbReference type="Proteomes" id="UP000215224"/>
    </source>
</evidence>
<comment type="subcellular location">
    <subcellularLocation>
        <location evidence="1">Cell surface</location>
    </subcellularLocation>
</comment>
<evidence type="ECO:0000313" key="4">
    <source>
        <dbReference type="EMBL" id="AST92751.1"/>
    </source>
</evidence>
<keyword evidence="3" id="KW-0472">Membrane</keyword>
<dbReference type="EMBL" id="CP018866">
    <property type="protein sequence ID" value="AST92751.1"/>
    <property type="molecule type" value="Genomic_DNA"/>
</dbReference>
<evidence type="ECO:0008006" key="6">
    <source>
        <dbReference type="Google" id="ProtNLM"/>
    </source>
</evidence>
<dbReference type="RefSeq" id="WP_066414396.1">
    <property type="nucleotide sequence ID" value="NZ_CP018866.1"/>
</dbReference>
<keyword evidence="2" id="KW-0178">Competence</keyword>
<evidence type="ECO:0000256" key="2">
    <source>
        <dbReference type="ARBA" id="ARBA00023287"/>
    </source>
</evidence>
<evidence type="ECO:0000256" key="3">
    <source>
        <dbReference type="SAM" id="Phobius"/>
    </source>
</evidence>
<dbReference type="GO" id="GO:0009986">
    <property type="term" value="C:cell surface"/>
    <property type="evidence" value="ECO:0007669"/>
    <property type="project" value="UniProtKB-SubCell"/>
</dbReference>
<keyword evidence="3" id="KW-0812">Transmembrane</keyword>
<dbReference type="AlphaFoldDB" id="A0A223KTD5"/>